<dbReference type="CDD" id="cd00293">
    <property type="entry name" value="USP-like"/>
    <property type="match status" value="1"/>
</dbReference>
<reference evidence="3" key="1">
    <citation type="journal article" date="2014" name="Int. J. Syst. Evol. Microbiol.">
        <title>Complete genome sequence of Corynebacterium casei LMG S-19264T (=DSM 44701T), isolated from a smear-ripened cheese.</title>
        <authorList>
            <consortium name="US DOE Joint Genome Institute (JGI-PGF)"/>
            <person name="Walter F."/>
            <person name="Albersmeier A."/>
            <person name="Kalinowski J."/>
            <person name="Ruckert C."/>
        </authorList>
    </citation>
    <scope>NUCLEOTIDE SEQUENCE</scope>
    <source>
        <strain evidence="3">CCM 7217</strain>
    </source>
</reference>
<protein>
    <recommendedName>
        <fullName evidence="2">UspA domain-containing protein</fullName>
    </recommendedName>
</protein>
<accession>A0A830E009</accession>
<dbReference type="PANTHER" id="PTHR46268:SF6">
    <property type="entry name" value="UNIVERSAL STRESS PROTEIN UP12"/>
    <property type="match status" value="1"/>
</dbReference>
<dbReference type="Gene3D" id="3.40.50.620">
    <property type="entry name" value="HUPs"/>
    <property type="match status" value="1"/>
</dbReference>
<comment type="similarity">
    <text evidence="1">Belongs to the universal stress protein A family.</text>
</comment>
<evidence type="ECO:0000259" key="2">
    <source>
        <dbReference type="Pfam" id="PF00582"/>
    </source>
</evidence>
<dbReference type="RefSeq" id="WP_004968630.1">
    <property type="nucleotide sequence ID" value="NZ_BMCI01000005.1"/>
</dbReference>
<evidence type="ECO:0000313" key="3">
    <source>
        <dbReference type="EMBL" id="GGC64189.1"/>
    </source>
</evidence>
<gene>
    <name evidence="3" type="ORF">GCM10007209_27830</name>
</gene>
<sequence length="142" mass="15297">MTILAAVDGEQKPDRVVTIGEDLANAYDDQLVVVNVLNQKEFEERDDVHQAGYTVEDGQKDAESVARSVVKATTDRPGHVETRGLVGEVVDELLGETERLDASYLVIGGRKRTAVGKALFGSTTQSVLLSADVPVVAVMDEK</sequence>
<organism evidence="3 4">
    <name type="scientific">Haloferax sulfurifontis</name>
    <dbReference type="NCBI Taxonomy" id="255616"/>
    <lineage>
        <taxon>Archaea</taxon>
        <taxon>Methanobacteriati</taxon>
        <taxon>Methanobacteriota</taxon>
        <taxon>Stenosarchaea group</taxon>
        <taxon>Halobacteria</taxon>
        <taxon>Halobacteriales</taxon>
        <taxon>Haloferacaceae</taxon>
        <taxon>Haloferax</taxon>
    </lineage>
</organism>
<name>A0A830E009_9EURY</name>
<comment type="caution">
    <text evidence="3">The sequence shown here is derived from an EMBL/GenBank/DDBJ whole genome shotgun (WGS) entry which is preliminary data.</text>
</comment>
<reference evidence="3" key="2">
    <citation type="submission" date="2020-09" db="EMBL/GenBank/DDBJ databases">
        <authorList>
            <person name="Sun Q."/>
            <person name="Sedlacek I."/>
        </authorList>
    </citation>
    <scope>NUCLEOTIDE SEQUENCE</scope>
    <source>
        <strain evidence="3">CCM 7217</strain>
    </source>
</reference>
<evidence type="ECO:0000256" key="1">
    <source>
        <dbReference type="ARBA" id="ARBA00008791"/>
    </source>
</evidence>
<dbReference type="InterPro" id="IPR006016">
    <property type="entry name" value="UspA"/>
</dbReference>
<feature type="domain" description="UspA" evidence="2">
    <location>
        <begin position="2"/>
        <end position="138"/>
    </location>
</feature>
<proteinExistence type="inferred from homology"/>
<dbReference type="InterPro" id="IPR014729">
    <property type="entry name" value="Rossmann-like_a/b/a_fold"/>
</dbReference>
<dbReference type="Proteomes" id="UP000646833">
    <property type="component" value="Unassembled WGS sequence"/>
</dbReference>
<dbReference type="SUPFAM" id="SSF52402">
    <property type="entry name" value="Adenine nucleotide alpha hydrolases-like"/>
    <property type="match status" value="1"/>
</dbReference>
<dbReference type="PANTHER" id="PTHR46268">
    <property type="entry name" value="STRESS RESPONSE PROTEIN NHAX"/>
    <property type="match status" value="1"/>
</dbReference>
<dbReference type="AlphaFoldDB" id="A0A830E009"/>
<dbReference type="EMBL" id="BMCI01000005">
    <property type="protein sequence ID" value="GGC64189.1"/>
    <property type="molecule type" value="Genomic_DNA"/>
</dbReference>
<evidence type="ECO:0000313" key="4">
    <source>
        <dbReference type="Proteomes" id="UP000646833"/>
    </source>
</evidence>
<dbReference type="Pfam" id="PF00582">
    <property type="entry name" value="Usp"/>
    <property type="match status" value="1"/>
</dbReference>